<proteinExistence type="predicted"/>
<name>A0ABN9VLM6_9DINO</name>
<sequence length="229" mass="26645">MLTLSKQWRGVPICLWIYQRLFYDPLVEPCTACRWHVSCFFGLARPSPWGPCALGRSAPKGIDKVLRRLEHNAKERETGGLARGHASSDRELCKQRYINEVRLQEQTLLNAKREREQRWTQKMEKSPFTIDLWAEEEAAKTQAWLIDRAEQKAKRDASLRVREAKNLIQNRAIAESIEEVAQVAGRRKDNSSEKERNTLRSIQKALAKWRKRPRGPGNERSAKIMAQRR</sequence>
<evidence type="ECO:0000256" key="1">
    <source>
        <dbReference type="SAM" id="MobiDB-lite"/>
    </source>
</evidence>
<dbReference type="Proteomes" id="UP001189429">
    <property type="component" value="Unassembled WGS sequence"/>
</dbReference>
<evidence type="ECO:0000313" key="3">
    <source>
        <dbReference type="Proteomes" id="UP001189429"/>
    </source>
</evidence>
<feature type="non-terminal residue" evidence="2">
    <location>
        <position position="229"/>
    </location>
</feature>
<keyword evidence="3" id="KW-1185">Reference proteome</keyword>
<reference evidence="2" key="1">
    <citation type="submission" date="2023-10" db="EMBL/GenBank/DDBJ databases">
        <authorList>
            <person name="Chen Y."/>
            <person name="Shah S."/>
            <person name="Dougan E. K."/>
            <person name="Thang M."/>
            <person name="Chan C."/>
        </authorList>
    </citation>
    <scope>NUCLEOTIDE SEQUENCE [LARGE SCALE GENOMIC DNA]</scope>
</reference>
<feature type="compositionally biased region" description="Basic and acidic residues" evidence="1">
    <location>
        <begin position="186"/>
        <end position="198"/>
    </location>
</feature>
<gene>
    <name evidence="2" type="ORF">PCOR1329_LOCUS58935</name>
</gene>
<protein>
    <submittedName>
        <fullName evidence="2">Uncharacterized protein</fullName>
    </submittedName>
</protein>
<dbReference type="EMBL" id="CAUYUJ010017327">
    <property type="protein sequence ID" value="CAK0873838.1"/>
    <property type="molecule type" value="Genomic_DNA"/>
</dbReference>
<evidence type="ECO:0000313" key="2">
    <source>
        <dbReference type="EMBL" id="CAK0873838.1"/>
    </source>
</evidence>
<comment type="caution">
    <text evidence="2">The sequence shown here is derived from an EMBL/GenBank/DDBJ whole genome shotgun (WGS) entry which is preliminary data.</text>
</comment>
<organism evidence="2 3">
    <name type="scientific">Prorocentrum cordatum</name>
    <dbReference type="NCBI Taxonomy" id="2364126"/>
    <lineage>
        <taxon>Eukaryota</taxon>
        <taxon>Sar</taxon>
        <taxon>Alveolata</taxon>
        <taxon>Dinophyceae</taxon>
        <taxon>Prorocentrales</taxon>
        <taxon>Prorocentraceae</taxon>
        <taxon>Prorocentrum</taxon>
    </lineage>
</organism>
<feature type="region of interest" description="Disordered" evidence="1">
    <location>
        <begin position="183"/>
        <end position="229"/>
    </location>
</feature>
<accession>A0ABN9VLM6</accession>